<dbReference type="Pfam" id="PF07505">
    <property type="entry name" value="DUF5131"/>
    <property type="match status" value="1"/>
</dbReference>
<dbReference type="AlphaFoldDB" id="A0A0F9LIY0"/>
<proteinExistence type="predicted"/>
<reference evidence="1" key="1">
    <citation type="journal article" date="2015" name="Nature">
        <title>Complex archaea that bridge the gap between prokaryotes and eukaryotes.</title>
        <authorList>
            <person name="Spang A."/>
            <person name="Saw J.H."/>
            <person name="Jorgensen S.L."/>
            <person name="Zaremba-Niedzwiedzka K."/>
            <person name="Martijn J."/>
            <person name="Lind A.E."/>
            <person name="van Eijk R."/>
            <person name="Schleper C."/>
            <person name="Guy L."/>
            <person name="Ettema T.J."/>
        </authorList>
    </citation>
    <scope>NUCLEOTIDE SEQUENCE</scope>
</reference>
<protein>
    <submittedName>
        <fullName evidence="1">Uncharacterized protein</fullName>
    </submittedName>
</protein>
<evidence type="ECO:0000313" key="1">
    <source>
        <dbReference type="EMBL" id="KKM27420.1"/>
    </source>
</evidence>
<name>A0A0F9LIY0_9ZZZZ</name>
<accession>A0A0F9LIY0</accession>
<sequence>MHRSHYECFPNPDGTRGWIWNPITGSLGDCPNPNARKLANTRLKERYLANENLAGGYRLARGVYKEGAIPPKYDPFYPRFWDDKLQQPVVKYKSTKAGYIWKPHKAKGVFCCDMSDLFGIGIPEEWTRQVLNVIDYCCQDRFYLLTKQPQNLAKFSPFPENCFVGQTLTNQDDADRTFNDFAKVEATVKYVSLEPLLGRVDISPYLKGWVNAGTIFENPEGVERYDVDWALVNHIDWVIIGACTGPRKDMEALIEQHPGLTLMPYGKKWTAQPKIEWVQEIVEACDKAGVKVFLKNNLEELLYKADAEWAFDADGALRQEKPSG</sequence>
<dbReference type="EMBL" id="LAZR01012325">
    <property type="protein sequence ID" value="KKM27420.1"/>
    <property type="molecule type" value="Genomic_DNA"/>
</dbReference>
<gene>
    <name evidence="1" type="ORF">LCGC14_1574940</name>
</gene>
<dbReference type="InterPro" id="IPR011101">
    <property type="entry name" value="DUF5131"/>
</dbReference>
<comment type="caution">
    <text evidence="1">The sequence shown here is derived from an EMBL/GenBank/DDBJ whole genome shotgun (WGS) entry which is preliminary data.</text>
</comment>
<organism evidence="1">
    <name type="scientific">marine sediment metagenome</name>
    <dbReference type="NCBI Taxonomy" id="412755"/>
    <lineage>
        <taxon>unclassified sequences</taxon>
        <taxon>metagenomes</taxon>
        <taxon>ecological metagenomes</taxon>
    </lineage>
</organism>